<protein>
    <submittedName>
        <fullName evidence="1">Uncharacterized protein</fullName>
    </submittedName>
</protein>
<proteinExistence type="predicted"/>
<name>A0A150FAS1_9BACI</name>
<reference evidence="2" key="1">
    <citation type="submission" date="2016-02" db="EMBL/GenBank/DDBJ databases">
        <authorList>
            <person name="Dunlap C."/>
        </authorList>
    </citation>
    <scope>NUCLEOTIDE SEQUENCE [LARGE SCALE GENOMIC DNA]</scope>
    <source>
        <strain evidence="2">NRRL B-41092</strain>
    </source>
</reference>
<keyword evidence="2" id="KW-1185">Reference proteome</keyword>
<dbReference type="RefSeq" id="WP_061520661.1">
    <property type="nucleotide sequence ID" value="NZ_JARLZY010000019.1"/>
</dbReference>
<sequence>MTEKIKLARHRSTSYFVGYTGDGGHKQYTWAGSKNGKIDTKEVPKEVVEWLTMNSVCFDKGELVIVEDNETTKEIKDSIVESDAYENNIHTKEEIEKMIKSGNIAQLKNKLDKITVDSEKQFIIDVASEFSDDIAAGKLKVLADWMGVADPSLLFD</sequence>
<dbReference type="EMBL" id="LSBA01000005">
    <property type="protein sequence ID" value="KXZ22316.1"/>
    <property type="molecule type" value="Genomic_DNA"/>
</dbReference>
<dbReference type="AlphaFoldDB" id="A0A150FAS1"/>
<accession>A0A150FAS1</accession>
<organism evidence="1 2">
    <name type="scientific">Bacillus nakamurai</name>
    <dbReference type="NCBI Taxonomy" id="1793963"/>
    <lineage>
        <taxon>Bacteria</taxon>
        <taxon>Bacillati</taxon>
        <taxon>Bacillota</taxon>
        <taxon>Bacilli</taxon>
        <taxon>Bacillales</taxon>
        <taxon>Bacillaceae</taxon>
        <taxon>Bacillus</taxon>
    </lineage>
</organism>
<comment type="caution">
    <text evidence="1">The sequence shown here is derived from an EMBL/GenBank/DDBJ whole genome shotgun (WGS) entry which is preliminary data.</text>
</comment>
<gene>
    <name evidence="1" type="ORF">AXI58_10010</name>
</gene>
<dbReference type="STRING" id="1793963.AXI58_10010"/>
<evidence type="ECO:0000313" key="2">
    <source>
        <dbReference type="Proteomes" id="UP000075430"/>
    </source>
</evidence>
<evidence type="ECO:0000313" key="1">
    <source>
        <dbReference type="EMBL" id="KXZ22316.1"/>
    </source>
</evidence>
<dbReference type="Proteomes" id="UP000075430">
    <property type="component" value="Unassembled WGS sequence"/>
</dbReference>
<dbReference type="OrthoDB" id="2899937at2"/>